<feature type="compositionally biased region" description="Basic and acidic residues" evidence="1">
    <location>
        <begin position="90"/>
        <end position="107"/>
    </location>
</feature>
<dbReference type="Proteomes" id="UP001189429">
    <property type="component" value="Unassembled WGS sequence"/>
</dbReference>
<sequence>MTDFFEAQENARRAGTRLSEYITIFDEGVTKLSEDGVELADDADILGWFFVRRLNITRAHRGRLMAALPRETFQLREAQTTAMRIYQDNHINERGHPRQRRPFEQKKPRQGGKGRPPPKAVNVTEYEDDEGLEEDEADDDCIEELAQRELEALATDLGDINEEELDHDQAEAVEKAAAQLTELPEGAVDSACAWSAMGTLWWNDYCAHLKSLGVDKLATFKSAHETFKFGDGSANDSDTQVRSLVAAAKVPHFIQDRSTGHCVLDLNPEAYHVLRSHSRDKNVTDELPRRLRPRTAGGKTASRIMALVRGAQAAASTNGQGLGPAAEAVKEVASVSQTQNLKKVTFHDRPPGGHDCNICANPATFTCSCGIGTCVGCERQGLCPGCKYDVDMVGLAEGNYANLVQNASWRFITRGQQEQNLAGITKAKTLHDHNVSTNKVKQLIQLEQADQAHGQAVAAIRRGRPWSYTLFELAREPNTLLGRELNAAGGMIEPYGHISQSAICAGRKASKAYS</sequence>
<gene>
    <name evidence="2" type="ORF">PCOR1329_LOCUS52060</name>
</gene>
<feature type="region of interest" description="Disordered" evidence="1">
    <location>
        <begin position="88"/>
        <end position="135"/>
    </location>
</feature>
<organism evidence="2 3">
    <name type="scientific">Prorocentrum cordatum</name>
    <dbReference type="NCBI Taxonomy" id="2364126"/>
    <lineage>
        <taxon>Eukaryota</taxon>
        <taxon>Sar</taxon>
        <taxon>Alveolata</taxon>
        <taxon>Dinophyceae</taxon>
        <taxon>Prorocentrales</taxon>
        <taxon>Prorocentraceae</taxon>
        <taxon>Prorocentrum</taxon>
    </lineage>
</organism>
<keyword evidence="3" id="KW-1185">Reference proteome</keyword>
<evidence type="ECO:0000256" key="1">
    <source>
        <dbReference type="SAM" id="MobiDB-lite"/>
    </source>
</evidence>
<comment type="caution">
    <text evidence="2">The sequence shown here is derived from an EMBL/GenBank/DDBJ whole genome shotgun (WGS) entry which is preliminary data.</text>
</comment>
<protein>
    <submittedName>
        <fullName evidence="2">Uncharacterized protein</fullName>
    </submittedName>
</protein>
<proteinExistence type="predicted"/>
<dbReference type="EMBL" id="CAUYUJ010016329">
    <property type="protein sequence ID" value="CAK0864101.1"/>
    <property type="molecule type" value="Genomic_DNA"/>
</dbReference>
<reference evidence="2" key="1">
    <citation type="submission" date="2023-10" db="EMBL/GenBank/DDBJ databases">
        <authorList>
            <person name="Chen Y."/>
            <person name="Shah S."/>
            <person name="Dougan E. K."/>
            <person name="Thang M."/>
            <person name="Chan C."/>
        </authorList>
    </citation>
    <scope>NUCLEOTIDE SEQUENCE [LARGE SCALE GENOMIC DNA]</scope>
</reference>
<evidence type="ECO:0000313" key="3">
    <source>
        <dbReference type="Proteomes" id="UP001189429"/>
    </source>
</evidence>
<name>A0ABN9UW12_9DINO</name>
<accession>A0ABN9UW12</accession>
<feature type="compositionally biased region" description="Acidic residues" evidence="1">
    <location>
        <begin position="125"/>
        <end position="135"/>
    </location>
</feature>
<evidence type="ECO:0000313" key="2">
    <source>
        <dbReference type="EMBL" id="CAK0864101.1"/>
    </source>
</evidence>